<accession>A0ACC3N436</accession>
<protein>
    <submittedName>
        <fullName evidence="1">CAAX prenyl protease</fullName>
    </submittedName>
</protein>
<gene>
    <name evidence="1" type="primary">RCE1_1</name>
    <name evidence="1" type="ORF">LTR37_010833</name>
</gene>
<sequence>MAPTPNELWQQGSGFFSRLKNYYAKDVETAPLISEQAALLCEVLFTAFYVAPFYLSSTLRSTPLQSRDAPTVIRARVRAVGLTCVACSVITVYVLAIPGHCTPQEVIRLVGIWPVDPIDILRVLGLVMILYVCSLYETVIVDGEWRNWSFASFKEAIFDNWIGYRNLIVAPITEEVVFRALTIPLFLLAKTSPTRIVFVTPAVFGLAHLHHLVDFIRSRTPTGRRSPPLMIWLQGMLRSTFQFAYTSLFGFFAAFVFLRTGNLYAAIVAHSFCNRMGLPRVWGKVGQVADYDYVPVEMKGQAKRDNDAHIPSPPIKVGNSLMQDEDGDVNKSQASTSVEPKNLRLAWTIVYYLLLFMGAFGFYKMLFPLTDSRNVVARF</sequence>
<proteinExistence type="predicted"/>
<organism evidence="1 2">
    <name type="scientific">Vermiconidia calcicola</name>
    <dbReference type="NCBI Taxonomy" id="1690605"/>
    <lineage>
        <taxon>Eukaryota</taxon>
        <taxon>Fungi</taxon>
        <taxon>Dikarya</taxon>
        <taxon>Ascomycota</taxon>
        <taxon>Pezizomycotina</taxon>
        <taxon>Dothideomycetes</taxon>
        <taxon>Dothideomycetidae</taxon>
        <taxon>Mycosphaerellales</taxon>
        <taxon>Extremaceae</taxon>
        <taxon>Vermiconidia</taxon>
    </lineage>
</organism>
<dbReference type="EMBL" id="JAUTXU010000091">
    <property type="protein sequence ID" value="KAK3709612.1"/>
    <property type="molecule type" value="Genomic_DNA"/>
</dbReference>
<comment type="caution">
    <text evidence="1">The sequence shown here is derived from an EMBL/GenBank/DDBJ whole genome shotgun (WGS) entry which is preliminary data.</text>
</comment>
<reference evidence="1" key="1">
    <citation type="submission" date="2023-07" db="EMBL/GenBank/DDBJ databases">
        <title>Black Yeasts Isolated from many extreme environments.</title>
        <authorList>
            <person name="Coleine C."/>
            <person name="Stajich J.E."/>
            <person name="Selbmann L."/>
        </authorList>
    </citation>
    <scope>NUCLEOTIDE SEQUENCE</scope>
    <source>
        <strain evidence="1">CCFEE 5714</strain>
    </source>
</reference>
<keyword evidence="1" id="KW-0645">Protease</keyword>
<name>A0ACC3N436_9PEZI</name>
<evidence type="ECO:0000313" key="2">
    <source>
        <dbReference type="Proteomes" id="UP001281147"/>
    </source>
</evidence>
<evidence type="ECO:0000313" key="1">
    <source>
        <dbReference type="EMBL" id="KAK3709612.1"/>
    </source>
</evidence>
<keyword evidence="1" id="KW-0378">Hydrolase</keyword>
<keyword evidence="2" id="KW-1185">Reference proteome</keyword>
<dbReference type="Proteomes" id="UP001281147">
    <property type="component" value="Unassembled WGS sequence"/>
</dbReference>